<feature type="domain" description="CDT1 Geminin-binding" evidence="4">
    <location>
        <begin position="302"/>
        <end position="482"/>
    </location>
</feature>
<feature type="region of interest" description="Disordered" evidence="3">
    <location>
        <begin position="69"/>
        <end position="107"/>
    </location>
</feature>
<dbReference type="EMBL" id="JAWJWE010000007">
    <property type="protein sequence ID" value="KAK6632696.1"/>
    <property type="molecule type" value="Genomic_DNA"/>
</dbReference>
<protein>
    <recommendedName>
        <fullName evidence="4">CDT1 Geminin-binding domain-containing protein</fullName>
    </recommendedName>
</protein>
<evidence type="ECO:0000259" key="4">
    <source>
        <dbReference type="SMART" id="SM01075"/>
    </source>
</evidence>
<dbReference type="GO" id="GO:0070182">
    <property type="term" value="F:DNA polymerase binding"/>
    <property type="evidence" value="ECO:0007669"/>
    <property type="project" value="TreeGrafter"/>
</dbReference>
<feature type="compositionally biased region" description="Polar residues" evidence="3">
    <location>
        <begin position="75"/>
        <end position="84"/>
    </location>
</feature>
<dbReference type="Pfam" id="PF08839">
    <property type="entry name" value="CDT1"/>
    <property type="match status" value="1"/>
</dbReference>
<evidence type="ECO:0000313" key="6">
    <source>
        <dbReference type="Proteomes" id="UP001372834"/>
    </source>
</evidence>
<dbReference type="GO" id="GO:0000278">
    <property type="term" value="P:mitotic cell cycle"/>
    <property type="evidence" value="ECO:0007669"/>
    <property type="project" value="TreeGrafter"/>
</dbReference>
<comment type="similarity">
    <text evidence="1">Belongs to the Cdt1 family.</text>
</comment>
<organism evidence="5 6">
    <name type="scientific">Polyplax serrata</name>
    <name type="common">Common mouse louse</name>
    <dbReference type="NCBI Taxonomy" id="468196"/>
    <lineage>
        <taxon>Eukaryota</taxon>
        <taxon>Metazoa</taxon>
        <taxon>Ecdysozoa</taxon>
        <taxon>Arthropoda</taxon>
        <taxon>Hexapoda</taxon>
        <taxon>Insecta</taxon>
        <taxon>Pterygota</taxon>
        <taxon>Neoptera</taxon>
        <taxon>Paraneoptera</taxon>
        <taxon>Psocodea</taxon>
        <taxon>Troctomorpha</taxon>
        <taxon>Phthiraptera</taxon>
        <taxon>Anoplura</taxon>
        <taxon>Polyplacidae</taxon>
        <taxon>Polyplax</taxon>
    </lineage>
</organism>
<dbReference type="GO" id="GO:0005634">
    <property type="term" value="C:nucleus"/>
    <property type="evidence" value="ECO:0007669"/>
    <property type="project" value="TreeGrafter"/>
</dbReference>
<dbReference type="Pfam" id="PF16679">
    <property type="entry name" value="CDT1_C"/>
    <property type="match status" value="1"/>
</dbReference>
<comment type="caution">
    <text evidence="5">The sequence shown here is derived from an EMBL/GenBank/DDBJ whole genome shotgun (WGS) entry which is preliminary data.</text>
</comment>
<feature type="compositionally biased region" description="Basic and acidic residues" evidence="3">
    <location>
        <begin position="148"/>
        <end position="165"/>
    </location>
</feature>
<name>A0AAN8P215_POLSC</name>
<dbReference type="PANTHER" id="PTHR28637">
    <property type="entry name" value="DNA REPLICATION FACTOR CDT1"/>
    <property type="match status" value="1"/>
</dbReference>
<dbReference type="GO" id="GO:0003677">
    <property type="term" value="F:DNA binding"/>
    <property type="evidence" value="ECO:0007669"/>
    <property type="project" value="InterPro"/>
</dbReference>
<dbReference type="InterPro" id="IPR045173">
    <property type="entry name" value="Cdt1"/>
</dbReference>
<evidence type="ECO:0000256" key="1">
    <source>
        <dbReference type="ARBA" id="ARBA00008356"/>
    </source>
</evidence>
<feature type="compositionally biased region" description="Polar residues" evidence="3">
    <location>
        <begin position="166"/>
        <end position="175"/>
    </location>
</feature>
<dbReference type="GO" id="GO:0030174">
    <property type="term" value="P:regulation of DNA-templated DNA replication initiation"/>
    <property type="evidence" value="ECO:0007669"/>
    <property type="project" value="InterPro"/>
</dbReference>
<dbReference type="SMART" id="SM01075">
    <property type="entry name" value="CDT1"/>
    <property type="match status" value="1"/>
</dbReference>
<dbReference type="Gene3D" id="1.10.10.1420">
    <property type="entry name" value="DNA replication factor Cdt1, C-terminal WH domain"/>
    <property type="match status" value="1"/>
</dbReference>
<evidence type="ECO:0000313" key="5">
    <source>
        <dbReference type="EMBL" id="KAK6632696.1"/>
    </source>
</evidence>
<dbReference type="InterPro" id="IPR014939">
    <property type="entry name" value="CDT1_Gemini-bd-like"/>
</dbReference>
<dbReference type="GO" id="GO:0071163">
    <property type="term" value="P:DNA replication preinitiation complex assembly"/>
    <property type="evidence" value="ECO:0007669"/>
    <property type="project" value="InterPro"/>
</dbReference>
<gene>
    <name evidence="5" type="ORF">RUM43_013466</name>
</gene>
<dbReference type="PANTHER" id="PTHR28637:SF1">
    <property type="entry name" value="DNA REPLICATION FACTOR CDT1"/>
    <property type="match status" value="1"/>
</dbReference>
<dbReference type="CDD" id="cd08767">
    <property type="entry name" value="Cdt1_c"/>
    <property type="match status" value="1"/>
</dbReference>
<dbReference type="AlphaFoldDB" id="A0AAN8P215"/>
<dbReference type="CDD" id="cd08674">
    <property type="entry name" value="Cdt1_m"/>
    <property type="match status" value="1"/>
</dbReference>
<dbReference type="InterPro" id="IPR036390">
    <property type="entry name" value="WH_DNA-bd_sf"/>
</dbReference>
<sequence>MSVQPSIACFFGKRKRLVADNGFKSKLLRTDPHSSVQTTKAEALISSDVSEAVAPTERHEINKIISDGKTRIKSGASTRSQGNNEKSKSQMDIRESMRKCQEKGRSAALDSPVKFQLLGSLSPTKKSSLRNKFNKDWENVSVLNVENSEVKSTEEREDNTVREETNPSIRNLNFSDNKDANSTEDIIQSAKELVLKIKEKQRKLTSEGPKKKELSFKEIKDKINRSSKLNELKKSINKINQHAEQLIELEKSKLTGTQPKLSKFNSFEIIVPASPVKQSRSPVKPAYKRFAGLADTTTSLPLPFGYQRLYEFFCAADTICSMITNRGEVLTFNKLKPAVEEMTRKTFTTRHLGQIAAVYPEAFTFNQEKLRNYGSTSKVDKYELVITPTIPRNPDAVQFTKEPSKDDDVFRCAERRIMTPKVLKARKDIFYKNLFEKTKDYHEEFLKTLDPPIVINRDDLKRWHPSFMVDFVPDVTPQEVPQAPNSEGPATAKQVLDRARDFLSSNVRLQKALEAAAGEETSPIENPKPEVPPEIKAKVDARLKDPLKGISKSLLEKVRAKQAAKALDVMRMTPEQEKETIMYMRLPDMARIVRTAFVNEQKGVLPMEHLLEKVQFSCNRNLGLSEVENHIQLLTKLLPEWLSVVTLRNLNFLKINRSVDATTVMTKLKKIVDEKKGGK</sequence>
<dbReference type="InterPro" id="IPR038090">
    <property type="entry name" value="Cdt1_C_WH_dom_sf"/>
</dbReference>
<feature type="compositionally biased region" description="Basic and acidic residues" evidence="3">
    <location>
        <begin position="85"/>
        <end position="105"/>
    </location>
</feature>
<accession>A0AAN8P215</accession>
<feature type="region of interest" description="Disordered" evidence="3">
    <location>
        <begin position="148"/>
        <end position="177"/>
    </location>
</feature>
<evidence type="ECO:0000256" key="3">
    <source>
        <dbReference type="SAM" id="MobiDB-lite"/>
    </source>
</evidence>
<dbReference type="GO" id="GO:0000076">
    <property type="term" value="P:DNA replication checkpoint signaling"/>
    <property type="evidence" value="ECO:0007669"/>
    <property type="project" value="TreeGrafter"/>
</dbReference>
<dbReference type="InterPro" id="IPR032054">
    <property type="entry name" value="Cdt1_C"/>
</dbReference>
<reference evidence="5 6" key="1">
    <citation type="submission" date="2023-10" db="EMBL/GenBank/DDBJ databases">
        <title>Genomes of two closely related lineages of the louse Polyplax serrata with different host specificities.</title>
        <authorList>
            <person name="Martinu J."/>
            <person name="Tarabai H."/>
            <person name="Stefka J."/>
            <person name="Hypsa V."/>
        </authorList>
    </citation>
    <scope>NUCLEOTIDE SEQUENCE [LARGE SCALE GENOMIC DNA]</scope>
    <source>
        <strain evidence="5">HR10_N</strain>
    </source>
</reference>
<proteinExistence type="inferred from homology"/>
<evidence type="ECO:0000256" key="2">
    <source>
        <dbReference type="ARBA" id="ARBA00023306"/>
    </source>
</evidence>
<dbReference type="Proteomes" id="UP001372834">
    <property type="component" value="Unassembled WGS sequence"/>
</dbReference>
<keyword evidence="2" id="KW-0131">Cell cycle</keyword>
<dbReference type="SUPFAM" id="SSF46785">
    <property type="entry name" value="Winged helix' DNA-binding domain"/>
    <property type="match status" value="1"/>
</dbReference>